<evidence type="ECO:0000313" key="11">
    <source>
        <dbReference type="Proteomes" id="UP000198571"/>
    </source>
</evidence>
<feature type="transmembrane region" description="Helical" evidence="8">
    <location>
        <begin position="208"/>
        <end position="230"/>
    </location>
</feature>
<evidence type="ECO:0000256" key="7">
    <source>
        <dbReference type="ARBA" id="ARBA00023136"/>
    </source>
</evidence>
<dbReference type="RefSeq" id="WP_093048941.1">
    <property type="nucleotide sequence ID" value="NZ_FOGT01000004.1"/>
</dbReference>
<keyword evidence="5" id="KW-0029">Amino-acid transport</keyword>
<dbReference type="CDD" id="cd06261">
    <property type="entry name" value="TM_PBP2"/>
    <property type="match status" value="1"/>
</dbReference>
<evidence type="ECO:0000259" key="9">
    <source>
        <dbReference type="PROSITE" id="PS50928"/>
    </source>
</evidence>
<comment type="subcellular location">
    <subcellularLocation>
        <location evidence="1 8">Cell membrane</location>
        <topology evidence="1 8">Multi-pass membrane protein</topology>
    </subcellularLocation>
</comment>
<proteinExistence type="inferred from homology"/>
<feature type="transmembrane region" description="Helical" evidence="8">
    <location>
        <begin position="48"/>
        <end position="71"/>
    </location>
</feature>
<evidence type="ECO:0000256" key="6">
    <source>
        <dbReference type="ARBA" id="ARBA00022989"/>
    </source>
</evidence>
<dbReference type="InterPro" id="IPR035906">
    <property type="entry name" value="MetI-like_sf"/>
</dbReference>
<feature type="transmembrane region" description="Helical" evidence="8">
    <location>
        <begin position="13"/>
        <end position="36"/>
    </location>
</feature>
<dbReference type="AlphaFoldDB" id="A0A1H9SDK2"/>
<dbReference type="PROSITE" id="PS50928">
    <property type="entry name" value="ABC_TM1"/>
    <property type="match status" value="1"/>
</dbReference>
<evidence type="ECO:0000256" key="3">
    <source>
        <dbReference type="ARBA" id="ARBA00022448"/>
    </source>
</evidence>
<dbReference type="EMBL" id="FOGT01000004">
    <property type="protein sequence ID" value="SER82988.1"/>
    <property type="molecule type" value="Genomic_DNA"/>
</dbReference>
<gene>
    <name evidence="10" type="ORF">SAMN05518684_104161</name>
</gene>
<keyword evidence="7 8" id="KW-0472">Membrane</keyword>
<feature type="transmembrane region" description="Helical" evidence="8">
    <location>
        <begin position="182"/>
        <end position="202"/>
    </location>
</feature>
<dbReference type="InterPro" id="IPR000515">
    <property type="entry name" value="MetI-like"/>
</dbReference>
<reference evidence="11" key="1">
    <citation type="submission" date="2016-10" db="EMBL/GenBank/DDBJ databases">
        <authorList>
            <person name="Varghese N."/>
            <person name="Submissions S."/>
        </authorList>
    </citation>
    <scope>NUCLEOTIDE SEQUENCE [LARGE SCALE GENOMIC DNA]</scope>
    <source>
        <strain evidence="11">S9</strain>
    </source>
</reference>
<feature type="transmembrane region" description="Helical" evidence="8">
    <location>
        <begin position="83"/>
        <end position="102"/>
    </location>
</feature>
<dbReference type="GO" id="GO:0031460">
    <property type="term" value="P:glycine betaine transport"/>
    <property type="evidence" value="ECO:0007669"/>
    <property type="project" value="TreeGrafter"/>
</dbReference>
<dbReference type="SUPFAM" id="SSF161098">
    <property type="entry name" value="MetI-like"/>
    <property type="match status" value="1"/>
</dbReference>
<evidence type="ECO:0000256" key="4">
    <source>
        <dbReference type="ARBA" id="ARBA00022692"/>
    </source>
</evidence>
<dbReference type="PANTHER" id="PTHR30177:SF4">
    <property type="entry name" value="OSMOPROTECTANT IMPORT PERMEASE PROTEIN OSMW"/>
    <property type="match status" value="1"/>
</dbReference>
<comment type="similarity">
    <text evidence="2">Belongs to the binding-protein-dependent transport system permease family. CysTW subfamily.</text>
</comment>
<protein>
    <submittedName>
        <fullName evidence="10">Osmoprotectant transport system permease protein</fullName>
    </submittedName>
</protein>
<dbReference type="OrthoDB" id="9801163at2"/>
<dbReference type="InterPro" id="IPR051204">
    <property type="entry name" value="ABC_transp_perm/SBD"/>
</dbReference>
<dbReference type="STRING" id="1601833.SAMN05518684_104161"/>
<dbReference type="PANTHER" id="PTHR30177">
    <property type="entry name" value="GLYCINE BETAINE/L-PROLINE TRANSPORT SYSTEM PERMEASE PROTEIN PROW"/>
    <property type="match status" value="1"/>
</dbReference>
<evidence type="ECO:0000313" key="10">
    <source>
        <dbReference type="EMBL" id="SER82988.1"/>
    </source>
</evidence>
<accession>A0A1H9SDK2</accession>
<dbReference type="Gene3D" id="1.10.3720.10">
    <property type="entry name" value="MetI-like"/>
    <property type="match status" value="1"/>
</dbReference>
<feature type="transmembrane region" description="Helical" evidence="8">
    <location>
        <begin position="108"/>
        <end position="126"/>
    </location>
</feature>
<feature type="domain" description="ABC transmembrane type-1" evidence="9">
    <location>
        <begin position="46"/>
        <end position="227"/>
    </location>
</feature>
<dbReference type="Proteomes" id="UP000198571">
    <property type="component" value="Unassembled WGS sequence"/>
</dbReference>
<sequence length="249" mass="27103">MTNKRKISTFIRYFFYGIVLVFFLWAFIQGHFSIIFEQTDEFLRLLRQHVLLVLVSSLLAVGIAIPAGILVTRPAFRKLEWPVLNLANLGQTIPSIAILALVMTYLGIGFNSAVFALFVFSILPVLRNTVAGLNSVDPALKDAAKGMGFTSSQILFKVEMPNAAYPIMAGIRTAMVMNVGSAALAYLVGGGGLGDFIFTGIVMQSQEYLISGAVPVTLLAICIDFLLRFIEKITVSKGLRRSAETAEAS</sequence>
<keyword evidence="11" id="KW-1185">Reference proteome</keyword>
<evidence type="ECO:0000256" key="1">
    <source>
        <dbReference type="ARBA" id="ARBA00004651"/>
    </source>
</evidence>
<dbReference type="GO" id="GO:0055085">
    <property type="term" value="P:transmembrane transport"/>
    <property type="evidence" value="ECO:0007669"/>
    <property type="project" value="InterPro"/>
</dbReference>
<keyword evidence="6 8" id="KW-1133">Transmembrane helix</keyword>
<dbReference type="FunFam" id="1.10.3720.10:FF:000001">
    <property type="entry name" value="Glycine betaine ABC transporter, permease"/>
    <property type="match status" value="1"/>
</dbReference>
<dbReference type="GO" id="GO:0006865">
    <property type="term" value="P:amino acid transport"/>
    <property type="evidence" value="ECO:0007669"/>
    <property type="project" value="UniProtKB-KW"/>
</dbReference>
<evidence type="ECO:0000256" key="8">
    <source>
        <dbReference type="RuleBase" id="RU363032"/>
    </source>
</evidence>
<dbReference type="GO" id="GO:0005886">
    <property type="term" value="C:plasma membrane"/>
    <property type="evidence" value="ECO:0007669"/>
    <property type="project" value="UniProtKB-SubCell"/>
</dbReference>
<keyword evidence="3 8" id="KW-0813">Transport</keyword>
<name>A0A1H9SDK2_9BACI</name>
<organism evidence="10 11">
    <name type="scientific">Salipaludibacillus aurantiacus</name>
    <dbReference type="NCBI Taxonomy" id="1601833"/>
    <lineage>
        <taxon>Bacteria</taxon>
        <taxon>Bacillati</taxon>
        <taxon>Bacillota</taxon>
        <taxon>Bacilli</taxon>
        <taxon>Bacillales</taxon>
        <taxon>Bacillaceae</taxon>
    </lineage>
</organism>
<keyword evidence="4 8" id="KW-0812">Transmembrane</keyword>
<evidence type="ECO:0000256" key="5">
    <source>
        <dbReference type="ARBA" id="ARBA00022970"/>
    </source>
</evidence>
<dbReference type="Pfam" id="PF00528">
    <property type="entry name" value="BPD_transp_1"/>
    <property type="match status" value="1"/>
</dbReference>
<evidence type="ECO:0000256" key="2">
    <source>
        <dbReference type="ARBA" id="ARBA00007069"/>
    </source>
</evidence>